<feature type="binding site" evidence="10">
    <location>
        <position position="56"/>
    </location>
    <ligand>
        <name>ATP</name>
        <dbReference type="ChEBI" id="CHEBI:30616"/>
    </ligand>
</feature>
<evidence type="ECO:0000256" key="5">
    <source>
        <dbReference type="ARBA" id="ARBA00022741"/>
    </source>
</evidence>
<dbReference type="GO" id="GO:0000287">
    <property type="term" value="F:magnesium ion binding"/>
    <property type="evidence" value="ECO:0007669"/>
    <property type="project" value="UniProtKB-UniRule"/>
</dbReference>
<dbReference type="SUPFAM" id="SSF81301">
    <property type="entry name" value="Nucleotidyltransferase"/>
    <property type="match status" value="1"/>
</dbReference>
<evidence type="ECO:0000313" key="14">
    <source>
        <dbReference type="EMBL" id="HII61542.1"/>
    </source>
</evidence>
<feature type="binding site" evidence="10">
    <location>
        <position position="119"/>
    </location>
    <ligand>
        <name>Mg(2+)</name>
        <dbReference type="ChEBI" id="CHEBI:18420"/>
    </ligand>
</feature>
<dbReference type="GO" id="GO:0000049">
    <property type="term" value="F:tRNA binding"/>
    <property type="evidence" value="ECO:0007669"/>
    <property type="project" value="UniProtKB-UniRule"/>
</dbReference>
<evidence type="ECO:0000256" key="7">
    <source>
        <dbReference type="ARBA" id="ARBA00022840"/>
    </source>
</evidence>
<feature type="binding site" evidence="10">
    <location>
        <position position="170"/>
    </location>
    <ligand>
        <name>ATP</name>
        <dbReference type="ChEBI" id="CHEBI:30616"/>
    </ligand>
</feature>
<dbReference type="Proteomes" id="UP000617544">
    <property type="component" value="Unassembled WGS sequence"/>
</dbReference>
<dbReference type="InterPro" id="IPR048833">
    <property type="entry name" value="CAA_C"/>
</dbReference>
<evidence type="ECO:0000256" key="6">
    <source>
        <dbReference type="ARBA" id="ARBA00022800"/>
    </source>
</evidence>
<dbReference type="InterPro" id="IPR015329">
    <property type="entry name" value="tRNA_NucTransf2"/>
</dbReference>
<keyword evidence="4 10" id="KW-0479">Metal-binding</keyword>
<feature type="domain" description="tRNA nucleotidyltransferase substrate binding" evidence="12">
    <location>
        <begin position="155"/>
        <end position="278"/>
    </location>
</feature>
<evidence type="ECO:0000256" key="1">
    <source>
        <dbReference type="ARBA" id="ARBA00022679"/>
    </source>
</evidence>
<feature type="domain" description="Polymerase nucleotidyl transferase" evidence="11">
    <location>
        <begin position="33"/>
        <end position="142"/>
    </location>
</feature>
<comment type="subunit">
    <text evidence="10">Homodimer.</text>
</comment>
<comment type="function">
    <text evidence="10">Catalyzes the addition and repair of the essential 3'-terminal CCA sequence in tRNAs without using a nucleic acid template. Adds these three nucleotides in the order of C, C, and A to the tRNA nucleotide-73, using CTP and ATP as substrates and producing inorganic pyrophosphate. tRNA 3'-terminal CCA addition is required both for tRNA processing and repair. Also involved in tRNA surveillance by mediating tandem CCA addition to generate a CCACCA at the 3' terminus of unstable tRNAs. While stable tRNAs receive only 3'-terminal CCA, unstable tRNAs are marked with CCACCA and rapidly degraded.</text>
</comment>
<dbReference type="EMBL" id="DUJN01000007">
    <property type="protein sequence ID" value="HII61542.1"/>
    <property type="molecule type" value="Genomic_DNA"/>
</dbReference>
<dbReference type="PIRSF" id="PIRSF005335">
    <property type="entry name" value="CCA_arch"/>
    <property type="match status" value="1"/>
</dbReference>
<dbReference type="InterPro" id="IPR011068">
    <property type="entry name" value="NuclTrfase_I-like_C"/>
</dbReference>
<dbReference type="GO" id="GO:0005524">
    <property type="term" value="F:ATP binding"/>
    <property type="evidence" value="ECO:0007669"/>
    <property type="project" value="UniProtKB-UniRule"/>
</dbReference>
<dbReference type="OMA" id="DIVPCYK"/>
<dbReference type="InterPro" id="IPR042090">
    <property type="entry name" value="CCA_tRNA_nucleotrans_2"/>
</dbReference>
<keyword evidence="3 10" id="KW-0548">Nucleotidyltransferase</keyword>
<dbReference type="Gene3D" id="1.10.1410.30">
    <property type="entry name" value="CCA tRNA nucleotidyltransferase, domain 2"/>
    <property type="match status" value="1"/>
</dbReference>
<keyword evidence="5 10" id="KW-0547">Nucleotide-binding</keyword>
<keyword evidence="8 10" id="KW-0460">Magnesium</keyword>
<dbReference type="Pfam" id="PF01909">
    <property type="entry name" value="NTP_transf_2"/>
    <property type="match status" value="1"/>
</dbReference>
<feature type="binding site" evidence="10">
    <location>
        <position position="161"/>
    </location>
    <ligand>
        <name>CTP</name>
        <dbReference type="ChEBI" id="CHEBI:37563"/>
    </ligand>
</feature>
<proteinExistence type="inferred from homology"/>
<feature type="binding site" evidence="10">
    <location>
        <position position="53"/>
    </location>
    <ligand>
        <name>ATP</name>
        <dbReference type="ChEBI" id="CHEBI:30616"/>
    </ligand>
</feature>
<keyword evidence="7 10" id="KW-0067">ATP-binding</keyword>
<dbReference type="Gene3D" id="3.30.70.1550">
    <property type="entry name" value="Archaeal tRNA CCA-adding enzyme catalytic domain"/>
    <property type="match status" value="1"/>
</dbReference>
<keyword evidence="2 10" id="KW-0819">tRNA processing</keyword>
<dbReference type="InterPro" id="IPR002934">
    <property type="entry name" value="Polymerase_NTP_transf_dom"/>
</dbReference>
<dbReference type="CDD" id="cd05400">
    <property type="entry name" value="NT_2-5OAS_ClassI-CCAase"/>
    <property type="match status" value="1"/>
</dbReference>
<keyword evidence="6 10" id="KW-0692">RNA repair</keyword>
<comment type="catalytic activity">
    <reaction evidence="10">
        <text>a tRNA precursor + 2 CTP + ATP = a tRNA with a 3' CCA end + 3 diphosphate</text>
        <dbReference type="Rhea" id="RHEA:14433"/>
        <dbReference type="Rhea" id="RHEA-COMP:10465"/>
        <dbReference type="Rhea" id="RHEA-COMP:10468"/>
        <dbReference type="ChEBI" id="CHEBI:30616"/>
        <dbReference type="ChEBI" id="CHEBI:33019"/>
        <dbReference type="ChEBI" id="CHEBI:37563"/>
        <dbReference type="ChEBI" id="CHEBI:74896"/>
        <dbReference type="ChEBI" id="CHEBI:83071"/>
        <dbReference type="EC" id="2.7.7.72"/>
    </reaction>
</comment>
<feature type="binding site" evidence="10">
    <location>
        <position position="161"/>
    </location>
    <ligand>
        <name>ATP</name>
        <dbReference type="ChEBI" id="CHEBI:30616"/>
    </ligand>
</feature>
<feature type="binding site" evidence="10">
    <location>
        <position position="53"/>
    </location>
    <ligand>
        <name>CTP</name>
        <dbReference type="ChEBI" id="CHEBI:37563"/>
    </ligand>
</feature>
<feature type="binding site" evidence="10">
    <location>
        <position position="170"/>
    </location>
    <ligand>
        <name>CTP</name>
        <dbReference type="ChEBI" id="CHEBI:37563"/>
    </ligand>
</feature>
<feature type="binding site" evidence="10">
    <location>
        <position position="67"/>
    </location>
    <ligand>
        <name>Mg(2+)</name>
        <dbReference type="ChEBI" id="CHEBI:18420"/>
    </ligand>
</feature>
<dbReference type="Pfam" id="PF21133">
    <property type="entry name" value="CAA_C"/>
    <property type="match status" value="1"/>
</dbReference>
<dbReference type="SUPFAM" id="SSF81631">
    <property type="entry name" value="PAP/OAS1 substrate-binding domain"/>
    <property type="match status" value="1"/>
</dbReference>
<dbReference type="EC" id="2.7.7.72" evidence="10"/>
<protein>
    <recommendedName>
        <fullName evidence="10">CCA-adding enzyme</fullName>
        <ecNumber evidence="10">2.7.7.72</ecNumber>
    </recommendedName>
    <alternativeName>
        <fullName evidence="10">CCA tRNA nucleotidyltransferase</fullName>
    </alternativeName>
    <alternativeName>
        <fullName evidence="10">tRNA CCA-pyrophosphorylase</fullName>
    </alternativeName>
    <alternativeName>
        <fullName evidence="10">tRNA adenylyl-/cytidylyl- transferase</fullName>
    </alternativeName>
    <alternativeName>
        <fullName evidence="10">tRNA nucleotidyltransferase</fullName>
    </alternativeName>
    <alternativeName>
        <fullName evidence="10">tRNA-NT</fullName>
    </alternativeName>
</protein>
<feature type="domain" description="CCA-adding enzyme C-terminal" evidence="13">
    <location>
        <begin position="293"/>
        <end position="424"/>
    </location>
</feature>
<dbReference type="PANTHER" id="PTHR39643">
    <property type="entry name" value="CCA-ADDING ENZYME"/>
    <property type="match status" value="1"/>
</dbReference>
<comment type="cofactor">
    <cofactor evidence="10">
        <name>Mg(2+)</name>
        <dbReference type="ChEBI" id="CHEBI:18420"/>
    </cofactor>
</comment>
<keyword evidence="9 10" id="KW-0694">RNA-binding</keyword>
<dbReference type="GeneID" id="1444003"/>
<reference evidence="14" key="1">
    <citation type="journal article" date="2020" name="bioRxiv">
        <title>A rank-normalized archaeal taxonomy based on genome phylogeny resolves widespread incomplete and uneven classifications.</title>
        <authorList>
            <person name="Rinke C."/>
            <person name="Chuvochina M."/>
            <person name="Mussig A.J."/>
            <person name="Chaumeil P.-A."/>
            <person name="Waite D.W."/>
            <person name="Whitman W.B."/>
            <person name="Parks D.H."/>
            <person name="Hugenholtz P."/>
        </authorList>
    </citation>
    <scope>NUCLEOTIDE SEQUENCE</scope>
    <source>
        <strain evidence="14">UBA8834</strain>
    </source>
</reference>
<comment type="miscellaneous">
    <text evidence="10">A single active site specifically recognizes both ATP and CTP and is responsible for their addition.</text>
</comment>
<evidence type="ECO:0000259" key="13">
    <source>
        <dbReference type="Pfam" id="PF21133"/>
    </source>
</evidence>
<feature type="binding site" evidence="10">
    <location>
        <position position="65"/>
    </location>
    <ligand>
        <name>Mg(2+)</name>
        <dbReference type="ChEBI" id="CHEBI:18420"/>
    </ligand>
</feature>
<dbReference type="GO" id="GO:0001680">
    <property type="term" value="P:tRNA 3'-terminal CCA addition"/>
    <property type="evidence" value="ECO:0007669"/>
    <property type="project" value="UniProtKB-UniRule"/>
</dbReference>
<feature type="binding site" evidence="10">
    <location>
        <position position="56"/>
    </location>
    <ligand>
        <name>CTP</name>
        <dbReference type="ChEBI" id="CHEBI:37563"/>
    </ligand>
</feature>
<name>A0A832SNC9_PYRHR</name>
<dbReference type="SMR" id="A0A832SNC9"/>
<evidence type="ECO:0000256" key="4">
    <source>
        <dbReference type="ARBA" id="ARBA00022723"/>
    </source>
</evidence>
<comment type="similarity">
    <text evidence="10">Belongs to the tRNA nucleotidyltransferase/poly(A) polymerase family. Archaeal CCA-adding enzyme subfamily.</text>
</comment>
<dbReference type="GO" id="GO:0004810">
    <property type="term" value="F:CCA tRNA nucleotidyltransferase activity"/>
    <property type="evidence" value="ECO:0007669"/>
    <property type="project" value="UniProtKB-UniRule"/>
</dbReference>
<dbReference type="GO" id="GO:0042245">
    <property type="term" value="P:RNA repair"/>
    <property type="evidence" value="ECO:0007669"/>
    <property type="project" value="UniProtKB-KW"/>
</dbReference>
<dbReference type="HAMAP" id="MF_01264">
    <property type="entry name" value="CCA_arch"/>
    <property type="match status" value="1"/>
</dbReference>
<dbReference type="NCBIfam" id="TIGR03671">
    <property type="entry name" value="cca_archaeal"/>
    <property type="match status" value="1"/>
</dbReference>
<feature type="binding site" evidence="10">
    <location>
        <position position="142"/>
    </location>
    <ligand>
        <name>CTP</name>
        <dbReference type="ChEBI" id="CHEBI:37563"/>
    </ligand>
</feature>
<sequence length="449" mass="52342">MDIEDVIAEVLQRIVPTKEEENFVSTLMEEIKEKTEETIEELNLDAKPYFVGSLAKDTYLAGDHDVDLFIAFPLDTSLEELREKGLELGKVLGERLGKYEIAYAEHPYVRAEYKGIRVDIVPCYNVKNWKDVRTAVDRSILHTHWVLENIKGKNNEVRLLKRFLKGINAYGSEIYIRGFSGYLAEILIIEFGSFLNVLEKSDFMLRKKIIDPEDWMKRESEITMKTIKREVGEDKPLIVIDPVDPRRNVAANLSWERYGLFYFKSQEFLKEPSTEFFFPRKKIGNYLSALRSRKTHLITLTFNPPKLVDDILLPQVERTAKGIKRQLELEGFKVLGYDYGREFIFLEVDRLEREGIKVKRGPLYFTQHGKRFYEKNDIVWIEGKELASEKPISTFIVDVLEEILRKGQFSAGKNIKDAIVKGDILVDFVPKELSKDAYLFLSREKFRVK</sequence>
<dbReference type="InterPro" id="IPR008229">
    <property type="entry name" value="CCA-adding_arc"/>
</dbReference>
<evidence type="ECO:0000256" key="8">
    <source>
        <dbReference type="ARBA" id="ARBA00022842"/>
    </source>
</evidence>
<dbReference type="InterPro" id="IPR006116">
    <property type="entry name" value="NT_2-5OAS_ClassI-CCAase"/>
</dbReference>
<gene>
    <name evidence="10" type="primary">cca</name>
    <name evidence="14" type="ORF">HA331_07360</name>
</gene>
<dbReference type="AlphaFoldDB" id="A0A832SNC9"/>
<comment type="catalytic activity">
    <reaction evidence="10">
        <text>a tRNA with a 3' CCA end + 2 CTP + ATP = a tRNA with a 3' CCACCA end + 3 diphosphate</text>
        <dbReference type="Rhea" id="RHEA:76235"/>
        <dbReference type="Rhea" id="RHEA-COMP:10468"/>
        <dbReference type="Rhea" id="RHEA-COMP:18655"/>
        <dbReference type="ChEBI" id="CHEBI:30616"/>
        <dbReference type="ChEBI" id="CHEBI:33019"/>
        <dbReference type="ChEBI" id="CHEBI:37563"/>
        <dbReference type="ChEBI" id="CHEBI:83071"/>
        <dbReference type="ChEBI" id="CHEBI:195187"/>
    </reaction>
</comment>
<evidence type="ECO:0000256" key="3">
    <source>
        <dbReference type="ARBA" id="ARBA00022695"/>
    </source>
</evidence>
<keyword evidence="1 10" id="KW-0808">Transferase</keyword>
<feature type="binding site" evidence="10">
    <location>
        <position position="142"/>
    </location>
    <ligand>
        <name>ATP</name>
        <dbReference type="ChEBI" id="CHEBI:30616"/>
    </ligand>
</feature>
<dbReference type="Gene3D" id="3.30.460.10">
    <property type="entry name" value="Beta Polymerase, domain 2"/>
    <property type="match status" value="1"/>
</dbReference>
<evidence type="ECO:0000259" key="11">
    <source>
        <dbReference type="Pfam" id="PF01909"/>
    </source>
</evidence>
<evidence type="ECO:0000259" key="12">
    <source>
        <dbReference type="Pfam" id="PF09249"/>
    </source>
</evidence>
<evidence type="ECO:0000256" key="2">
    <source>
        <dbReference type="ARBA" id="ARBA00022694"/>
    </source>
</evidence>
<dbReference type="InterPro" id="IPR043519">
    <property type="entry name" value="NT_sf"/>
</dbReference>
<comment type="caution">
    <text evidence="14">The sequence shown here is derived from an EMBL/GenBank/DDBJ whole genome shotgun (WGS) entry which is preliminary data.</text>
</comment>
<dbReference type="SUPFAM" id="SSF55003">
    <property type="entry name" value="PAP/Archaeal CCA-adding enzyme, C-terminal domain"/>
    <property type="match status" value="1"/>
</dbReference>
<organism evidence="14 15">
    <name type="scientific">Pyrococcus horikoshii</name>
    <dbReference type="NCBI Taxonomy" id="53953"/>
    <lineage>
        <taxon>Archaea</taxon>
        <taxon>Methanobacteriati</taxon>
        <taxon>Methanobacteriota</taxon>
        <taxon>Thermococci</taxon>
        <taxon>Thermococcales</taxon>
        <taxon>Thermococcaceae</taxon>
        <taxon>Pyrococcus</taxon>
    </lineage>
</organism>
<dbReference type="Gene3D" id="3.30.70.590">
    <property type="entry name" value="Poly(A) polymerase predicted RNA binding domain"/>
    <property type="match status" value="1"/>
</dbReference>
<evidence type="ECO:0000313" key="15">
    <source>
        <dbReference type="Proteomes" id="UP000617544"/>
    </source>
</evidence>
<dbReference type="Pfam" id="PF09249">
    <property type="entry name" value="tRNA_NucTransf2"/>
    <property type="match status" value="1"/>
</dbReference>
<evidence type="ECO:0000256" key="9">
    <source>
        <dbReference type="ARBA" id="ARBA00022884"/>
    </source>
</evidence>
<dbReference type="RefSeq" id="WP_048053028.1">
    <property type="nucleotide sequence ID" value="NZ_DUJN01000007.1"/>
</dbReference>
<evidence type="ECO:0000256" key="10">
    <source>
        <dbReference type="HAMAP-Rule" id="MF_01264"/>
    </source>
</evidence>
<accession>A0A832SNC9</accession>
<dbReference type="PANTHER" id="PTHR39643:SF1">
    <property type="entry name" value="CCA-ADDING ENZYME"/>
    <property type="match status" value="1"/>
</dbReference>